<dbReference type="FunFam" id="2.60.120.330:FF:000014">
    <property type="entry name" value="Gibberellin 2-beta-dioxygenase 1"/>
    <property type="match status" value="1"/>
</dbReference>
<evidence type="ECO:0000313" key="13">
    <source>
        <dbReference type="EMBL" id="TYG48822.1"/>
    </source>
</evidence>
<evidence type="ECO:0000256" key="6">
    <source>
        <dbReference type="ARBA" id="ARBA00037909"/>
    </source>
</evidence>
<dbReference type="PANTHER" id="PTHR47990">
    <property type="entry name" value="2-OXOGLUTARATE (2OG) AND FE(II)-DEPENDENT OXYGENASE SUPERFAMILY PROTEIN-RELATED"/>
    <property type="match status" value="1"/>
</dbReference>
<comment type="pathway">
    <text evidence="1">Hormone biosynthesis.</text>
</comment>
<dbReference type="InterPro" id="IPR050231">
    <property type="entry name" value="Iron_ascorbate_oxido_reductase"/>
</dbReference>
<name>A0A5D2AZR1_GOSDA</name>
<organism evidence="13 14">
    <name type="scientific">Gossypium darwinii</name>
    <name type="common">Darwin's cotton</name>
    <name type="synonym">Gossypium barbadense var. darwinii</name>
    <dbReference type="NCBI Taxonomy" id="34276"/>
    <lineage>
        <taxon>Eukaryota</taxon>
        <taxon>Viridiplantae</taxon>
        <taxon>Streptophyta</taxon>
        <taxon>Embryophyta</taxon>
        <taxon>Tracheophyta</taxon>
        <taxon>Spermatophyta</taxon>
        <taxon>Magnoliopsida</taxon>
        <taxon>eudicotyledons</taxon>
        <taxon>Gunneridae</taxon>
        <taxon>Pentapetalae</taxon>
        <taxon>rosids</taxon>
        <taxon>malvids</taxon>
        <taxon>Malvales</taxon>
        <taxon>Malvaceae</taxon>
        <taxon>Malvoideae</taxon>
        <taxon>Gossypium</taxon>
    </lineage>
</organism>
<gene>
    <name evidence="13" type="ORF">ES288_D10G046000v1</name>
</gene>
<evidence type="ECO:0000259" key="12">
    <source>
        <dbReference type="PROSITE" id="PS51471"/>
    </source>
</evidence>
<dbReference type="Gene3D" id="2.60.120.330">
    <property type="entry name" value="B-lactam Antibiotic, Isopenicillin N Synthase, Chain"/>
    <property type="match status" value="1"/>
</dbReference>
<evidence type="ECO:0000313" key="14">
    <source>
        <dbReference type="Proteomes" id="UP000323506"/>
    </source>
</evidence>
<evidence type="ECO:0000256" key="3">
    <source>
        <dbReference type="ARBA" id="ARBA00022964"/>
    </source>
</evidence>
<evidence type="ECO:0000256" key="5">
    <source>
        <dbReference type="ARBA" id="ARBA00023004"/>
    </source>
</evidence>
<evidence type="ECO:0000256" key="1">
    <source>
        <dbReference type="ARBA" id="ARBA00004972"/>
    </source>
</evidence>
<dbReference type="PROSITE" id="PS51471">
    <property type="entry name" value="FE2OG_OXY"/>
    <property type="match status" value="1"/>
</dbReference>
<evidence type="ECO:0000256" key="4">
    <source>
        <dbReference type="ARBA" id="ARBA00023002"/>
    </source>
</evidence>
<dbReference type="Pfam" id="PF14226">
    <property type="entry name" value="DIOX_N"/>
    <property type="match status" value="1"/>
</dbReference>
<dbReference type="InterPro" id="IPR026992">
    <property type="entry name" value="DIOX_N"/>
</dbReference>
<dbReference type="InterPro" id="IPR027443">
    <property type="entry name" value="IPNS-like_sf"/>
</dbReference>
<evidence type="ECO:0000256" key="9">
    <source>
        <dbReference type="ARBA" id="ARBA00061282"/>
    </source>
</evidence>
<dbReference type="EC" id="1.14.11.13" evidence="10"/>
<evidence type="ECO:0000256" key="11">
    <source>
        <dbReference type="RuleBase" id="RU003682"/>
    </source>
</evidence>
<dbReference type="EMBL" id="CM017710">
    <property type="protein sequence ID" value="TYG48822.1"/>
    <property type="molecule type" value="Genomic_DNA"/>
</dbReference>
<dbReference type="Proteomes" id="UP000323506">
    <property type="component" value="Chromosome D10"/>
</dbReference>
<dbReference type="SUPFAM" id="SSF51197">
    <property type="entry name" value="Clavaminate synthase-like"/>
    <property type="match status" value="1"/>
</dbReference>
<evidence type="ECO:0000256" key="10">
    <source>
        <dbReference type="ARBA" id="ARBA00066708"/>
    </source>
</evidence>
<sequence length="442" mass="50374">MQIGSYVSNTFTEKVMVLILYIIKEKEREKKILILICFPRKHKFPKIHTRPDVSPVYYLHFPFFVFKYHQFPPLHYPFSSICLCFPLFSSAFFPPFKRKEETMVVHSQSAALDHCSLIKTCKPTTSVFKGIPVVDLRDPEAKTLIVKACEEYGFFKLVNHGVPMEFFTRLEAEALKFFNLPQSDKDKAGPPDPFGYGVKKIGSNGDVGWVEYLLLNTNPQITSLKSLTVFRETPEIFRSSAVNDYIQAVKRMTFEVVELMADGLKIEPRDALSRLLRDEKSDSCFRLNHYPPCPELQALGGRNLIGFGEHTDPQIISVLRSNNTSGLQICLRDKTWVSVPPDQTSFFINVGDALQVMTNGRLRSVRHRVLAESMRSRVSMIYFGGPPLSEKIAPLASLMAKGEESLYEEFTWWEYKTSAYKSRLGDYRLGLFEKKTGGAAGQ</sequence>
<accession>A0A5D2AZR1</accession>
<comment type="catalytic activity">
    <reaction evidence="7">
        <text>gibberellin A1 + 2-oxoglutarate + O2 = gibberellin A8 + succinate + CO2</text>
        <dbReference type="Rhea" id="RHEA:15005"/>
        <dbReference type="ChEBI" id="CHEBI:15379"/>
        <dbReference type="ChEBI" id="CHEBI:16526"/>
        <dbReference type="ChEBI" id="CHEBI:16810"/>
        <dbReference type="ChEBI" id="CHEBI:30031"/>
        <dbReference type="ChEBI" id="CHEBI:58524"/>
        <dbReference type="ChEBI" id="CHEBI:58594"/>
        <dbReference type="EC" id="1.14.11.13"/>
    </reaction>
</comment>
<evidence type="ECO:0000256" key="8">
    <source>
        <dbReference type="ARBA" id="ARBA00055835"/>
    </source>
</evidence>
<evidence type="ECO:0000256" key="2">
    <source>
        <dbReference type="ARBA" id="ARBA00022723"/>
    </source>
</evidence>
<dbReference type="AlphaFoldDB" id="A0A5D2AZR1"/>
<reference evidence="13 14" key="1">
    <citation type="submission" date="2019-06" db="EMBL/GenBank/DDBJ databases">
        <title>WGS assembly of Gossypium darwinii.</title>
        <authorList>
            <person name="Chen Z.J."/>
            <person name="Sreedasyam A."/>
            <person name="Ando A."/>
            <person name="Song Q."/>
            <person name="De L."/>
            <person name="Hulse-Kemp A."/>
            <person name="Ding M."/>
            <person name="Ye W."/>
            <person name="Kirkbride R."/>
            <person name="Jenkins J."/>
            <person name="Plott C."/>
            <person name="Lovell J."/>
            <person name="Lin Y.-M."/>
            <person name="Vaughn R."/>
            <person name="Liu B."/>
            <person name="Li W."/>
            <person name="Simpson S."/>
            <person name="Scheffler B."/>
            <person name="Saski C."/>
            <person name="Grover C."/>
            <person name="Hu G."/>
            <person name="Conover J."/>
            <person name="Carlson J."/>
            <person name="Shu S."/>
            <person name="Boston L."/>
            <person name="Williams M."/>
            <person name="Peterson D."/>
            <person name="Mcgee K."/>
            <person name="Jones D."/>
            <person name="Wendel J."/>
            <person name="Stelly D."/>
            <person name="Grimwood J."/>
            <person name="Schmutz J."/>
        </authorList>
    </citation>
    <scope>NUCLEOTIDE SEQUENCE [LARGE SCALE GENOMIC DNA]</scope>
    <source>
        <strain evidence="13">1808015.09</strain>
    </source>
</reference>
<dbReference type="Pfam" id="PF03171">
    <property type="entry name" value="2OG-FeII_Oxy"/>
    <property type="match status" value="1"/>
</dbReference>
<keyword evidence="4 11" id="KW-0560">Oxidoreductase</keyword>
<evidence type="ECO:0000256" key="7">
    <source>
        <dbReference type="ARBA" id="ARBA00052204"/>
    </source>
</evidence>
<dbReference type="GO" id="GO:0045543">
    <property type="term" value="F:gibberellin 2-beta-dioxygenase activity"/>
    <property type="evidence" value="ECO:0007669"/>
    <property type="project" value="UniProtKB-EC"/>
</dbReference>
<protein>
    <recommendedName>
        <fullName evidence="10">gibberellin 2beta-dioxygenase</fullName>
        <ecNumber evidence="10">1.14.11.13</ecNumber>
    </recommendedName>
</protein>
<dbReference type="InterPro" id="IPR044861">
    <property type="entry name" value="IPNS-like_FE2OG_OXY"/>
</dbReference>
<dbReference type="PRINTS" id="PR00682">
    <property type="entry name" value="IPNSYNTHASE"/>
</dbReference>
<keyword evidence="3" id="KW-0223">Dioxygenase</keyword>
<keyword evidence="5 11" id="KW-0408">Iron</keyword>
<dbReference type="GO" id="GO:0046872">
    <property type="term" value="F:metal ion binding"/>
    <property type="evidence" value="ECO:0007669"/>
    <property type="project" value="UniProtKB-KW"/>
</dbReference>
<comment type="function">
    <text evidence="8">Catalyzes the 2-beta-hydroxylation of several biologically active gibberellins, leading to the homeostatic regulation of their endogenous level. Catabolism of gibberellins (GAs) plays a central role in plant development. Converts GA9/GA20 to GA51/GA29 and GA4/GA1 to GA34/GA8.</text>
</comment>
<feature type="domain" description="Fe2OG dioxygenase" evidence="12">
    <location>
        <begin position="280"/>
        <end position="386"/>
    </location>
</feature>
<keyword evidence="2 11" id="KW-0479">Metal-binding</keyword>
<comment type="similarity">
    <text evidence="9">Belongs to the iron/ascorbate-dependent oxidoreductase family. GA2OX subfamily.</text>
</comment>
<proteinExistence type="inferred from homology"/>
<comment type="pathway">
    <text evidence="6">Plant hormone biosynthesis; gibberellin biosynthesis.</text>
</comment>
<dbReference type="InterPro" id="IPR005123">
    <property type="entry name" value="Oxoglu/Fe-dep_dioxygenase_dom"/>
</dbReference>
<keyword evidence="14" id="KW-1185">Reference proteome</keyword>